<evidence type="ECO:0000256" key="14">
    <source>
        <dbReference type="ARBA" id="ARBA00023136"/>
    </source>
</evidence>
<comment type="cofactor">
    <cofactor evidence="16">
        <name>FMN</name>
        <dbReference type="ChEBI" id="CHEBI:58210"/>
    </cofactor>
    <text evidence="16">Binds 1 FMN per subunit.</text>
</comment>
<dbReference type="InterPro" id="IPR005720">
    <property type="entry name" value="Dihydroorotate_DH_cat"/>
</dbReference>
<evidence type="ECO:0000256" key="10">
    <source>
        <dbReference type="ARBA" id="ARBA00022946"/>
    </source>
</evidence>
<dbReference type="PROSITE" id="PS00912">
    <property type="entry name" value="DHODEHASE_2"/>
    <property type="match status" value="1"/>
</dbReference>
<dbReference type="Gene3D" id="3.20.20.70">
    <property type="entry name" value="Aldolase class I"/>
    <property type="match status" value="1"/>
</dbReference>
<dbReference type="PANTHER" id="PTHR48109">
    <property type="entry name" value="DIHYDROOROTATE DEHYDROGENASE (QUINONE), MITOCHONDRIAL-RELATED"/>
    <property type="match status" value="1"/>
</dbReference>
<dbReference type="PANTHER" id="PTHR48109:SF4">
    <property type="entry name" value="DIHYDROOROTATE DEHYDROGENASE (QUINONE), MITOCHONDRIAL"/>
    <property type="match status" value="1"/>
</dbReference>
<comment type="pathway">
    <text evidence="2 16">Pyrimidine metabolism; UMP biosynthesis via de novo pathway; orotate from (S)-dihydroorotate (quinone route): step 1/1.</text>
</comment>
<dbReference type="EMBL" id="JAVRBK010000005">
    <property type="protein sequence ID" value="KAK5644088.1"/>
    <property type="molecule type" value="Genomic_DNA"/>
</dbReference>
<evidence type="ECO:0000259" key="17">
    <source>
        <dbReference type="Pfam" id="PF01180"/>
    </source>
</evidence>
<accession>A0AAN7VF21</accession>
<keyword evidence="9 16" id="KW-0999">Mitochondrion inner membrane</keyword>
<evidence type="ECO:0000256" key="15">
    <source>
        <dbReference type="ARBA" id="ARBA00048639"/>
    </source>
</evidence>
<keyword evidence="8 16" id="KW-0812">Transmembrane</keyword>
<evidence type="ECO:0000256" key="13">
    <source>
        <dbReference type="ARBA" id="ARBA00023128"/>
    </source>
</evidence>
<dbReference type="Proteomes" id="UP001329430">
    <property type="component" value="Chromosome 5"/>
</dbReference>
<name>A0AAN7VF21_9COLE</name>
<keyword evidence="19" id="KW-1185">Reference proteome</keyword>
<keyword evidence="14 16" id="KW-0472">Membrane</keyword>
<evidence type="ECO:0000256" key="11">
    <source>
        <dbReference type="ARBA" id="ARBA00022989"/>
    </source>
</evidence>
<comment type="subcellular location">
    <subcellularLocation>
        <location evidence="1 16">Mitochondrion inner membrane</location>
        <topology evidence="1 16">Single-pass membrane protein</topology>
    </subcellularLocation>
</comment>
<evidence type="ECO:0000256" key="5">
    <source>
        <dbReference type="ARBA" id="ARBA00017599"/>
    </source>
</evidence>
<dbReference type="NCBIfam" id="TIGR01036">
    <property type="entry name" value="pyrD_sub2"/>
    <property type="match status" value="1"/>
</dbReference>
<protein>
    <recommendedName>
        <fullName evidence="5 16">Dihydroorotate dehydrogenase (quinone), mitochondrial</fullName>
        <shortName evidence="16">DHOdehase</shortName>
        <ecNumber evidence="4 16">1.3.5.2</ecNumber>
    </recommendedName>
</protein>
<evidence type="ECO:0000256" key="6">
    <source>
        <dbReference type="ARBA" id="ARBA00022630"/>
    </source>
</evidence>
<dbReference type="InterPro" id="IPR005719">
    <property type="entry name" value="Dihydroorotate_DH_2"/>
</dbReference>
<comment type="similarity">
    <text evidence="3 16">Belongs to the dihydroorotate dehydrogenase family. Type 2 subfamily.</text>
</comment>
<dbReference type="InterPro" id="IPR050074">
    <property type="entry name" value="DHO_dehydrogenase"/>
</dbReference>
<keyword evidence="12 16" id="KW-0560">Oxidoreductase</keyword>
<dbReference type="Pfam" id="PF01180">
    <property type="entry name" value="DHO_dh"/>
    <property type="match status" value="1"/>
</dbReference>
<keyword evidence="11 16" id="KW-1133">Transmembrane helix</keyword>
<comment type="catalytic activity">
    <reaction evidence="15 16">
        <text>(S)-dihydroorotate + a quinone = orotate + a quinol</text>
        <dbReference type="Rhea" id="RHEA:30187"/>
        <dbReference type="ChEBI" id="CHEBI:24646"/>
        <dbReference type="ChEBI" id="CHEBI:30839"/>
        <dbReference type="ChEBI" id="CHEBI:30864"/>
        <dbReference type="ChEBI" id="CHEBI:132124"/>
        <dbReference type="EC" id="1.3.5.2"/>
    </reaction>
</comment>
<feature type="domain" description="Dihydroorotate dehydrogenase catalytic" evidence="17">
    <location>
        <begin position="77"/>
        <end position="373"/>
    </location>
</feature>
<dbReference type="GO" id="GO:0006207">
    <property type="term" value="P:'de novo' pyrimidine nucleobase biosynthetic process"/>
    <property type="evidence" value="ECO:0007669"/>
    <property type="project" value="InterPro"/>
</dbReference>
<dbReference type="PROSITE" id="PS00911">
    <property type="entry name" value="DHODEHASE_1"/>
    <property type="match status" value="1"/>
</dbReference>
<keyword evidence="13 16" id="KW-0496">Mitochondrion</keyword>
<keyword evidence="6 16" id="KW-0285">Flavoprotein</keyword>
<dbReference type="InterPro" id="IPR013785">
    <property type="entry name" value="Aldolase_TIM"/>
</dbReference>
<proteinExistence type="inferred from homology"/>
<evidence type="ECO:0000256" key="16">
    <source>
        <dbReference type="RuleBase" id="RU361255"/>
    </source>
</evidence>
<dbReference type="GO" id="GO:0009220">
    <property type="term" value="P:pyrimidine ribonucleotide biosynthetic process"/>
    <property type="evidence" value="ECO:0007669"/>
    <property type="project" value="TreeGrafter"/>
</dbReference>
<evidence type="ECO:0000256" key="8">
    <source>
        <dbReference type="ARBA" id="ARBA00022692"/>
    </source>
</evidence>
<evidence type="ECO:0000256" key="12">
    <source>
        <dbReference type="ARBA" id="ARBA00023002"/>
    </source>
</evidence>
<dbReference type="NCBIfam" id="NF003645">
    <property type="entry name" value="PRK05286.1-2"/>
    <property type="match status" value="1"/>
</dbReference>
<dbReference type="InterPro" id="IPR001295">
    <property type="entry name" value="Dihydroorotate_DH_CS"/>
</dbReference>
<evidence type="ECO:0000256" key="4">
    <source>
        <dbReference type="ARBA" id="ARBA00012791"/>
    </source>
</evidence>
<reference evidence="18 19" key="1">
    <citation type="journal article" date="2024" name="Insects">
        <title>An Improved Chromosome-Level Genome Assembly of the Firefly Pyrocoelia pectoralis.</title>
        <authorList>
            <person name="Fu X."/>
            <person name="Meyer-Rochow V.B."/>
            <person name="Ballantyne L."/>
            <person name="Zhu X."/>
        </authorList>
    </citation>
    <scope>NUCLEOTIDE SEQUENCE [LARGE SCALE GENOMIC DNA]</scope>
    <source>
        <strain evidence="18">XCY_ONT2</strain>
    </source>
</reference>
<feature type="transmembrane region" description="Helical" evidence="16">
    <location>
        <begin position="12"/>
        <end position="30"/>
    </location>
</feature>
<evidence type="ECO:0000256" key="2">
    <source>
        <dbReference type="ARBA" id="ARBA00005161"/>
    </source>
</evidence>
<sequence length="391" mass="42804">MSSLSLKQKLKSIAILTVGGYGVFALVNVFKCNEKFYKQVVMPLMHRLDPEKAHELAIFIAKHRLIPKSSYKDPAVLKCNFFGKQLSNPVGLAAGFDKHGEAIIGLRDVGFGFVEVGSVTPNPQLGNDKPRLFRLKEDKAVVNRYGFNSIGHDRVVESLDDIRNVHHLNYTFGVNLGKNKSSADSINDYVEGVKKFAPFADYLVINVSSPNTPGLRALQTKVALEALLKAVVETRNNLSQVTKPYLLLKLAPDLSYEECKDIAEVLKKKSCKVDGLIVCNSTVERPESLQSDHKSESGGLSGLPLNDVSTKMISEMHKLTDGMMIVGVGGIFSGKDAYNKIKAGASVVQLYTGMVYEGPPIVTKVKRELAELLMADGYTNVTEAVGKDLQQ</sequence>
<evidence type="ECO:0000313" key="19">
    <source>
        <dbReference type="Proteomes" id="UP001329430"/>
    </source>
</evidence>
<dbReference type="GO" id="GO:0005743">
    <property type="term" value="C:mitochondrial inner membrane"/>
    <property type="evidence" value="ECO:0007669"/>
    <property type="project" value="UniProtKB-SubCell"/>
</dbReference>
<dbReference type="FunFam" id="3.20.20.70:FF:000066">
    <property type="entry name" value="Dihydroorotate dehydrogenase (quinone), mitochondrial"/>
    <property type="match status" value="1"/>
</dbReference>
<evidence type="ECO:0000256" key="9">
    <source>
        <dbReference type="ARBA" id="ARBA00022792"/>
    </source>
</evidence>
<dbReference type="AlphaFoldDB" id="A0AAN7VF21"/>
<evidence type="ECO:0000256" key="3">
    <source>
        <dbReference type="ARBA" id="ARBA00005359"/>
    </source>
</evidence>
<dbReference type="EC" id="1.3.5.2" evidence="4 16"/>
<dbReference type="CDD" id="cd04738">
    <property type="entry name" value="DHOD_2_like"/>
    <property type="match status" value="1"/>
</dbReference>
<comment type="caution">
    <text evidence="18">The sequence shown here is derived from an EMBL/GenBank/DDBJ whole genome shotgun (WGS) entry which is preliminary data.</text>
</comment>
<keyword evidence="7 16" id="KW-0288">FMN</keyword>
<dbReference type="NCBIfam" id="NF003652">
    <property type="entry name" value="PRK05286.2-5"/>
    <property type="match status" value="1"/>
</dbReference>
<keyword evidence="10" id="KW-0809">Transit peptide</keyword>
<dbReference type="SUPFAM" id="SSF51395">
    <property type="entry name" value="FMN-linked oxidoreductases"/>
    <property type="match status" value="1"/>
</dbReference>
<organism evidence="18 19">
    <name type="scientific">Pyrocoelia pectoralis</name>
    <dbReference type="NCBI Taxonomy" id="417401"/>
    <lineage>
        <taxon>Eukaryota</taxon>
        <taxon>Metazoa</taxon>
        <taxon>Ecdysozoa</taxon>
        <taxon>Arthropoda</taxon>
        <taxon>Hexapoda</taxon>
        <taxon>Insecta</taxon>
        <taxon>Pterygota</taxon>
        <taxon>Neoptera</taxon>
        <taxon>Endopterygota</taxon>
        <taxon>Coleoptera</taxon>
        <taxon>Polyphaga</taxon>
        <taxon>Elateriformia</taxon>
        <taxon>Elateroidea</taxon>
        <taxon>Lampyridae</taxon>
        <taxon>Lampyrinae</taxon>
        <taxon>Pyrocoelia</taxon>
    </lineage>
</organism>
<gene>
    <name evidence="18" type="ORF">RI129_007933</name>
</gene>
<evidence type="ECO:0000256" key="1">
    <source>
        <dbReference type="ARBA" id="ARBA00004434"/>
    </source>
</evidence>
<evidence type="ECO:0000256" key="7">
    <source>
        <dbReference type="ARBA" id="ARBA00022643"/>
    </source>
</evidence>
<dbReference type="GO" id="GO:0106430">
    <property type="term" value="F:dihydroorotate dehydrogenase (quinone) activity"/>
    <property type="evidence" value="ECO:0007669"/>
    <property type="project" value="UniProtKB-EC"/>
</dbReference>
<evidence type="ECO:0000313" key="18">
    <source>
        <dbReference type="EMBL" id="KAK5644088.1"/>
    </source>
</evidence>